<dbReference type="InterPro" id="IPR036366">
    <property type="entry name" value="PGBDSf"/>
</dbReference>
<dbReference type="PANTHER" id="PTHR34135">
    <property type="entry name" value="LYSOZYME"/>
    <property type="match status" value="1"/>
</dbReference>
<dbReference type="InterPro" id="IPR036365">
    <property type="entry name" value="PGBD-like_sf"/>
</dbReference>
<keyword evidence="5" id="KW-1185">Reference proteome</keyword>
<dbReference type="SUPFAM" id="SSF47090">
    <property type="entry name" value="PGBD-like"/>
    <property type="match status" value="2"/>
</dbReference>
<dbReference type="Pfam" id="PF01183">
    <property type="entry name" value="Glyco_hydro_25"/>
    <property type="match status" value="1"/>
</dbReference>
<dbReference type="InterPro" id="IPR047763">
    <property type="entry name" value="PG_bind_dom_phiBT1-type"/>
</dbReference>
<keyword evidence="3" id="KW-0326">Glycosidase</keyword>
<evidence type="ECO:0000256" key="2">
    <source>
        <dbReference type="ARBA" id="ARBA00022801"/>
    </source>
</evidence>
<keyword evidence="2" id="KW-0378">Hydrolase</keyword>
<proteinExistence type="inferred from homology"/>
<organism evidence="4 5">
    <name type="scientific">Kitasatospora cathayae</name>
    <dbReference type="NCBI Taxonomy" id="3004092"/>
    <lineage>
        <taxon>Bacteria</taxon>
        <taxon>Bacillati</taxon>
        <taxon>Actinomycetota</taxon>
        <taxon>Actinomycetes</taxon>
        <taxon>Kitasatosporales</taxon>
        <taxon>Streptomycetaceae</taxon>
        <taxon>Kitasatospora</taxon>
    </lineage>
</organism>
<dbReference type="Gene3D" id="1.10.101.10">
    <property type="entry name" value="PGBD-like superfamily/PGBD"/>
    <property type="match status" value="1"/>
</dbReference>
<dbReference type="InterPro" id="IPR017853">
    <property type="entry name" value="GH"/>
</dbReference>
<dbReference type="Proteomes" id="UP001212821">
    <property type="component" value="Chromosome"/>
</dbReference>
<dbReference type="InterPro" id="IPR002053">
    <property type="entry name" value="Glyco_hydro_25"/>
</dbReference>
<evidence type="ECO:0000313" key="4">
    <source>
        <dbReference type="EMBL" id="WBP87035.1"/>
    </source>
</evidence>
<dbReference type="EMBL" id="CP115450">
    <property type="protein sequence ID" value="WBP87035.1"/>
    <property type="molecule type" value="Genomic_DNA"/>
</dbReference>
<sequence>MSLFGVDVSSYQPSGYDTSGLSFAFVKATESTNYVNPKYSAQLDTARSAGLVVGHYHFAHPGNAGAQARYFLDNVDLRPGEVIAYDWEASGVSQGDRDAWISAVKAALPGVKVLLYCNRDFWRNIDSENGGPADGLWIADPNAPAGRPNISFPWVIHQYSWSGGIDRNVANFGSIGDLRAWVGENAVPAQAPASDPNAFPGSQYFGPGQSNDYVARLGQLLIARGAGRFYSVGAGPSWSDADSAATKAFQEAQGWSGGDADGIPGPATWNLLVTGQGNSIPALPRVSLANVVDAARTDPGAAQGYQSHADDVRPVEAGLVAEGLLAAQYGYDGSFGSTSVAAYAEWQRRCGYSGDAANGIPGHDSLARLGERHGFEVTD</sequence>
<evidence type="ECO:0000256" key="3">
    <source>
        <dbReference type="ARBA" id="ARBA00023295"/>
    </source>
</evidence>
<dbReference type="InterPro" id="IPR018077">
    <property type="entry name" value="Glyco_hydro_fam25_subgr"/>
</dbReference>
<dbReference type="CDD" id="cd00599">
    <property type="entry name" value="GH25_muramidase"/>
    <property type="match status" value="1"/>
</dbReference>
<dbReference type="Gene3D" id="3.20.20.80">
    <property type="entry name" value="Glycosidases"/>
    <property type="match status" value="1"/>
</dbReference>
<dbReference type="SMART" id="SM00641">
    <property type="entry name" value="Glyco_25"/>
    <property type="match status" value="1"/>
</dbReference>
<protein>
    <submittedName>
        <fullName evidence="4">Peptidoglycan-binding protein</fullName>
    </submittedName>
</protein>
<reference evidence="5" key="1">
    <citation type="submission" date="2022-12" db="EMBL/GenBank/DDBJ databases">
        <authorList>
            <person name="Mo P."/>
        </authorList>
    </citation>
    <scope>NUCLEOTIDE SEQUENCE [LARGE SCALE GENOMIC DNA]</scope>
    <source>
        <strain evidence="5">HUAS 3-15</strain>
    </source>
</reference>
<dbReference type="PROSITE" id="PS51904">
    <property type="entry name" value="GLYCOSYL_HYDROL_F25_2"/>
    <property type="match status" value="1"/>
</dbReference>
<gene>
    <name evidence="4" type="ORF">O1G21_15075</name>
</gene>
<dbReference type="SUPFAM" id="SSF51445">
    <property type="entry name" value="(Trans)glycosidases"/>
    <property type="match status" value="1"/>
</dbReference>
<evidence type="ECO:0000256" key="1">
    <source>
        <dbReference type="ARBA" id="ARBA00010646"/>
    </source>
</evidence>
<dbReference type="PANTHER" id="PTHR34135:SF2">
    <property type="entry name" value="LYSOZYME"/>
    <property type="match status" value="1"/>
</dbReference>
<dbReference type="NCBIfam" id="NF038080">
    <property type="entry name" value="PG_bind_siph"/>
    <property type="match status" value="1"/>
</dbReference>
<accession>A0ABY7Q2Z7</accession>
<dbReference type="RefSeq" id="WP_270144120.1">
    <property type="nucleotide sequence ID" value="NZ_CP115450.1"/>
</dbReference>
<comment type="similarity">
    <text evidence="1">Belongs to the glycosyl hydrolase 25 family.</text>
</comment>
<name>A0ABY7Q2Z7_9ACTN</name>
<evidence type="ECO:0000313" key="5">
    <source>
        <dbReference type="Proteomes" id="UP001212821"/>
    </source>
</evidence>